<organism evidence="2">
    <name type="scientific">Eustigmatophyceae sp. Chic 10/23 P-6w</name>
    <dbReference type="NCBI Taxonomy" id="1446905"/>
    <lineage>
        <taxon>Eukaryota</taxon>
        <taxon>Sar</taxon>
        <taxon>Stramenopiles</taxon>
        <taxon>Ochrophyta</taxon>
        <taxon>Eustigmatophyceae</taxon>
    </lineage>
</organism>
<reference evidence="2" key="1">
    <citation type="journal article" date="2019" name="Genome Biol. Evol.">
        <title>Plastid Genomes and Proteins Illuminate the Evolution of Eustigmatophyte Algae and Their Bacterial Endosymbionts.</title>
        <authorList>
            <person name="Sevcikova T."/>
            <person name="Yurchenko T."/>
            <person name="Fawley K.P."/>
            <person name="Amaral R."/>
            <person name="Strnad H."/>
            <person name="Santos L.M."/>
            <person name="Fawley M.W."/>
            <person name="Elias M."/>
        </authorList>
    </citation>
    <scope>NUCLEOTIDE SEQUENCE</scope>
</reference>
<gene>
    <name evidence="2" type="primary">orf285</name>
</gene>
<feature type="transmembrane region" description="Helical" evidence="1">
    <location>
        <begin position="211"/>
        <end position="229"/>
    </location>
</feature>
<keyword evidence="1" id="KW-0812">Transmembrane</keyword>
<dbReference type="EMBL" id="MK281454">
    <property type="protein sequence ID" value="QAA11540.1"/>
    <property type="molecule type" value="Genomic_DNA"/>
</dbReference>
<geneLocation type="plastid" evidence="2"/>
<proteinExistence type="predicted"/>
<name>A0A3R5V185_9STRA</name>
<protein>
    <submittedName>
        <fullName evidence="2">Uncharacterized protein</fullName>
    </submittedName>
</protein>
<sequence>MNKQTELSRSEALIKFLLKELFSPNISPIKVSLIEGSRPLMRVPNSLDLKIVFLEIFGRSFANGVFHALLATSILDAVMLRTAHINNSKHSFKDNTKVLILKKFEPRTFILDIWQSRYCWFEDGKLNHSEERVVPGSQLGVQTISILYGTLAGFTQALHDYCYMLHKPEATLIDVLFKTPTFRSRPGSRFKCVSKKQQAFIQTFIVQSDSLPVYALFVVVFVYVTIKIIRIKNKRNSLKYFLKTHIENTKLKLRKGKSFFKKSILFQSKLNIRKDGSTDHLKQPR</sequence>
<keyword evidence="1" id="KW-1133">Transmembrane helix</keyword>
<accession>A0A3R5V185</accession>
<evidence type="ECO:0000256" key="1">
    <source>
        <dbReference type="SAM" id="Phobius"/>
    </source>
</evidence>
<dbReference type="AlphaFoldDB" id="A0A3R5V185"/>
<keyword evidence="2" id="KW-0934">Plastid</keyword>
<dbReference type="GeneID" id="38947623"/>
<dbReference type="RefSeq" id="YP_009550603.1">
    <property type="nucleotide sequence ID" value="NC_040296.1"/>
</dbReference>
<evidence type="ECO:0000313" key="2">
    <source>
        <dbReference type="EMBL" id="QAA11540.1"/>
    </source>
</evidence>
<keyword evidence="1" id="KW-0472">Membrane</keyword>